<evidence type="ECO:0000313" key="3">
    <source>
        <dbReference type="Proteomes" id="UP000580250"/>
    </source>
</evidence>
<keyword evidence="1" id="KW-0812">Transmembrane</keyword>
<gene>
    <name evidence="2" type="ORF">MENT_LOCUS11199</name>
</gene>
<organism evidence="2 3">
    <name type="scientific">Meloidogyne enterolobii</name>
    <name type="common">Root-knot nematode worm</name>
    <name type="synonym">Meloidogyne mayaguensis</name>
    <dbReference type="NCBI Taxonomy" id="390850"/>
    <lineage>
        <taxon>Eukaryota</taxon>
        <taxon>Metazoa</taxon>
        <taxon>Ecdysozoa</taxon>
        <taxon>Nematoda</taxon>
        <taxon>Chromadorea</taxon>
        <taxon>Rhabditida</taxon>
        <taxon>Tylenchina</taxon>
        <taxon>Tylenchomorpha</taxon>
        <taxon>Tylenchoidea</taxon>
        <taxon>Meloidogynidae</taxon>
        <taxon>Meloidogyninae</taxon>
        <taxon>Meloidogyne</taxon>
    </lineage>
</organism>
<feature type="transmembrane region" description="Helical" evidence="1">
    <location>
        <begin position="15"/>
        <end position="38"/>
    </location>
</feature>
<feature type="transmembrane region" description="Helical" evidence="1">
    <location>
        <begin position="44"/>
        <end position="62"/>
    </location>
</feature>
<keyword evidence="1" id="KW-1133">Transmembrane helix</keyword>
<protein>
    <submittedName>
        <fullName evidence="2">Uncharacterized protein</fullName>
    </submittedName>
</protein>
<sequence>MNNSEKRMMIQQIHLYLLIHQIPEILFCHPITLVISVNHPPNPLYLYYLSVAHLELFLFYTITDISLKSLDILIQKYHLIILIPRYTYSNEELEPPNAFISFNSH</sequence>
<dbReference type="Proteomes" id="UP000580250">
    <property type="component" value="Unassembled WGS sequence"/>
</dbReference>
<dbReference type="AlphaFoldDB" id="A0A6V7UEG5"/>
<keyword evidence="1" id="KW-0472">Membrane</keyword>
<accession>A0A6V7UEG5</accession>
<evidence type="ECO:0000256" key="1">
    <source>
        <dbReference type="SAM" id="Phobius"/>
    </source>
</evidence>
<proteinExistence type="predicted"/>
<comment type="caution">
    <text evidence="2">The sequence shown here is derived from an EMBL/GenBank/DDBJ whole genome shotgun (WGS) entry which is preliminary data.</text>
</comment>
<name>A0A6V7UEG5_MELEN</name>
<evidence type="ECO:0000313" key="2">
    <source>
        <dbReference type="EMBL" id="CAD2153664.1"/>
    </source>
</evidence>
<dbReference type="EMBL" id="CAJEWN010000054">
    <property type="protein sequence ID" value="CAD2153664.1"/>
    <property type="molecule type" value="Genomic_DNA"/>
</dbReference>
<reference evidence="2 3" key="1">
    <citation type="submission" date="2020-08" db="EMBL/GenBank/DDBJ databases">
        <authorList>
            <person name="Koutsovoulos G."/>
            <person name="Danchin GJ E."/>
        </authorList>
    </citation>
    <scope>NUCLEOTIDE SEQUENCE [LARGE SCALE GENOMIC DNA]</scope>
</reference>